<sequence>MQSGGRCTKRHLGRAPEAAAAEADALISLPPEVLDGILTRLGIRDTVRTSALSRAWRRRWEALASLDLYFLLPEDDEGPPEGLGALDGILLRCPGRVRLFCADLDDTYAGRIHDWLSVLSRRDVRILDLRFCGGFPALPSSVFSCGRLTSLTLCGCSIPLLPPGFVAFPELRELVLNDVRLQEYGEYQLEEIIDTSPLLENLELNDVLIGGAHDRKWVIRAPNLKSFTLRSENNDGWILKDLTSLDFALFSLSDFLVHHNFSNFLSGLAQVTELFVATWNIQSTVVMPEIHLCTFHNLKILTLFMLFRKQPSVMLTFCLLKSAPNLEELKIKVCDVGEQEFEANGEFLNALWTDGMCANLQVVQMIGINWRPNEMSFIELILSKARLLHTLSIGQGDKLVMSNEDALYELLRYRRASAEAQVLFEGRETYFHIVNFILYILPI</sequence>
<reference evidence="1" key="2">
    <citation type="submission" date="2025-09" db="UniProtKB">
        <authorList>
            <consortium name="EnsemblPlants"/>
        </authorList>
    </citation>
    <scope>IDENTIFICATION</scope>
</reference>
<organism evidence="1 2">
    <name type="scientific">Avena sativa</name>
    <name type="common">Oat</name>
    <dbReference type="NCBI Taxonomy" id="4498"/>
    <lineage>
        <taxon>Eukaryota</taxon>
        <taxon>Viridiplantae</taxon>
        <taxon>Streptophyta</taxon>
        <taxon>Embryophyta</taxon>
        <taxon>Tracheophyta</taxon>
        <taxon>Spermatophyta</taxon>
        <taxon>Magnoliopsida</taxon>
        <taxon>Liliopsida</taxon>
        <taxon>Poales</taxon>
        <taxon>Poaceae</taxon>
        <taxon>BOP clade</taxon>
        <taxon>Pooideae</taxon>
        <taxon>Poodae</taxon>
        <taxon>Poeae</taxon>
        <taxon>Poeae Chloroplast Group 1 (Aveneae type)</taxon>
        <taxon>Aveninae</taxon>
        <taxon>Avena</taxon>
    </lineage>
</organism>
<proteinExistence type="predicted"/>
<accession>A0ACD5VEP5</accession>
<evidence type="ECO:0000313" key="1">
    <source>
        <dbReference type="EnsemblPlants" id="AVESA.00010b.r2.3AG0412580.1.CDS"/>
    </source>
</evidence>
<keyword evidence="2" id="KW-1185">Reference proteome</keyword>
<reference evidence="1" key="1">
    <citation type="submission" date="2021-05" db="EMBL/GenBank/DDBJ databases">
        <authorList>
            <person name="Scholz U."/>
            <person name="Mascher M."/>
            <person name="Fiebig A."/>
        </authorList>
    </citation>
    <scope>NUCLEOTIDE SEQUENCE [LARGE SCALE GENOMIC DNA]</scope>
</reference>
<protein>
    <submittedName>
        <fullName evidence="1">Uncharacterized protein</fullName>
    </submittedName>
</protein>
<name>A0ACD5VEP5_AVESA</name>
<dbReference type="Proteomes" id="UP001732700">
    <property type="component" value="Chromosome 3A"/>
</dbReference>
<evidence type="ECO:0000313" key="2">
    <source>
        <dbReference type="Proteomes" id="UP001732700"/>
    </source>
</evidence>
<dbReference type="EnsemblPlants" id="AVESA.00010b.r2.3AG0412580.1">
    <property type="protein sequence ID" value="AVESA.00010b.r2.3AG0412580.1.CDS"/>
    <property type="gene ID" value="AVESA.00010b.r2.3AG0412580"/>
</dbReference>